<reference evidence="1 2" key="1">
    <citation type="submission" date="2014-04" db="EMBL/GenBank/DDBJ databases">
        <authorList>
            <consortium name="DOE Joint Genome Institute"/>
            <person name="Kuo A."/>
            <person name="Gay G."/>
            <person name="Dore J."/>
            <person name="Kohler A."/>
            <person name="Nagy L.G."/>
            <person name="Floudas D."/>
            <person name="Copeland A."/>
            <person name="Barry K.W."/>
            <person name="Cichocki N."/>
            <person name="Veneault-Fourrey C."/>
            <person name="LaButti K."/>
            <person name="Lindquist E.A."/>
            <person name="Lipzen A."/>
            <person name="Lundell T."/>
            <person name="Morin E."/>
            <person name="Murat C."/>
            <person name="Sun H."/>
            <person name="Tunlid A."/>
            <person name="Henrissat B."/>
            <person name="Grigoriev I.V."/>
            <person name="Hibbett D.S."/>
            <person name="Martin F."/>
            <person name="Nordberg H.P."/>
            <person name="Cantor M.N."/>
            <person name="Hua S.X."/>
        </authorList>
    </citation>
    <scope>NUCLEOTIDE SEQUENCE [LARGE SCALE GENOMIC DNA]</scope>
    <source>
        <strain evidence="2">h7</strain>
    </source>
</reference>
<reference evidence="2" key="2">
    <citation type="submission" date="2015-01" db="EMBL/GenBank/DDBJ databases">
        <title>Evolutionary Origins and Diversification of the Mycorrhizal Mutualists.</title>
        <authorList>
            <consortium name="DOE Joint Genome Institute"/>
            <consortium name="Mycorrhizal Genomics Consortium"/>
            <person name="Kohler A."/>
            <person name="Kuo A."/>
            <person name="Nagy L.G."/>
            <person name="Floudas D."/>
            <person name="Copeland A."/>
            <person name="Barry K.W."/>
            <person name="Cichocki N."/>
            <person name="Veneault-Fourrey C."/>
            <person name="LaButti K."/>
            <person name="Lindquist E.A."/>
            <person name="Lipzen A."/>
            <person name="Lundell T."/>
            <person name="Morin E."/>
            <person name="Murat C."/>
            <person name="Riley R."/>
            <person name="Ohm R."/>
            <person name="Sun H."/>
            <person name="Tunlid A."/>
            <person name="Henrissat B."/>
            <person name="Grigoriev I.V."/>
            <person name="Hibbett D.S."/>
            <person name="Martin F."/>
        </authorList>
    </citation>
    <scope>NUCLEOTIDE SEQUENCE [LARGE SCALE GENOMIC DNA]</scope>
    <source>
        <strain evidence="2">h7</strain>
    </source>
</reference>
<accession>A0A0C3C4Q1</accession>
<keyword evidence="2" id="KW-1185">Reference proteome</keyword>
<proteinExistence type="predicted"/>
<gene>
    <name evidence="1" type="ORF">M413DRAFT_243797</name>
</gene>
<sequence>MRASSSGGDMVHGGRISGMRTLISYAIPFLRFGSLFTTTKPFLLRCLAFRLLVLLGFLRARVGFATPFYEFVSLALAYLPRVLGSALCVFERNPCLHFPGPYAVGFAVPSYEAALYRRHLLFKCHSRLLAPLHTSRGTSVVGSTVHFSESRSSGWLRRTFTNSSCGFATYSFHPCHYFLASLFTSRGQASL</sequence>
<evidence type="ECO:0000313" key="1">
    <source>
        <dbReference type="EMBL" id="KIM38581.1"/>
    </source>
</evidence>
<dbReference type="AlphaFoldDB" id="A0A0C3C4Q1"/>
<evidence type="ECO:0000313" key="2">
    <source>
        <dbReference type="Proteomes" id="UP000053424"/>
    </source>
</evidence>
<dbReference type="Proteomes" id="UP000053424">
    <property type="component" value="Unassembled WGS sequence"/>
</dbReference>
<dbReference type="HOGENOM" id="CLU_1421563_0_0_1"/>
<name>A0A0C3C4Q1_HEBCY</name>
<organism evidence="1 2">
    <name type="scientific">Hebeloma cylindrosporum</name>
    <dbReference type="NCBI Taxonomy" id="76867"/>
    <lineage>
        <taxon>Eukaryota</taxon>
        <taxon>Fungi</taxon>
        <taxon>Dikarya</taxon>
        <taxon>Basidiomycota</taxon>
        <taxon>Agaricomycotina</taxon>
        <taxon>Agaricomycetes</taxon>
        <taxon>Agaricomycetidae</taxon>
        <taxon>Agaricales</taxon>
        <taxon>Agaricineae</taxon>
        <taxon>Hymenogastraceae</taxon>
        <taxon>Hebeloma</taxon>
    </lineage>
</organism>
<protein>
    <submittedName>
        <fullName evidence="1">Uncharacterized protein</fullName>
    </submittedName>
</protein>
<dbReference type="EMBL" id="KN831790">
    <property type="protein sequence ID" value="KIM38581.1"/>
    <property type="molecule type" value="Genomic_DNA"/>
</dbReference>